<feature type="compositionally biased region" description="Polar residues" evidence="1">
    <location>
        <begin position="155"/>
        <end position="174"/>
    </location>
</feature>
<feature type="domain" description="DUF4240" evidence="2">
    <location>
        <begin position="1"/>
        <end position="137"/>
    </location>
</feature>
<evidence type="ECO:0000313" key="4">
    <source>
        <dbReference type="Proteomes" id="UP001596058"/>
    </source>
</evidence>
<sequence>MDADDFWLFLQRSRQVTSDSDERLRWLTLHLGRSPAARIVDFQILLNQIRRRSDTYDMWEAANLIFGGACSTDSFWYFQAWLIGLGRDTFDLVVADPDNLADVPEVRRLAEHPMREWGDEWPWWEALSYVAARAYEESTGEEDGVYDAMAERGHTNQSDPNPTGRAWNSRNSTEAARRLPRLSRMFPQEASKL</sequence>
<evidence type="ECO:0000256" key="1">
    <source>
        <dbReference type="SAM" id="MobiDB-lite"/>
    </source>
</evidence>
<feature type="region of interest" description="Disordered" evidence="1">
    <location>
        <begin position="148"/>
        <end position="193"/>
    </location>
</feature>
<evidence type="ECO:0000259" key="2">
    <source>
        <dbReference type="Pfam" id="PF14024"/>
    </source>
</evidence>
<gene>
    <name evidence="3" type="ORF">ACFPZ3_45680</name>
</gene>
<organism evidence="3 4">
    <name type="scientific">Nonomuraea insulae</name>
    <dbReference type="NCBI Taxonomy" id="1616787"/>
    <lineage>
        <taxon>Bacteria</taxon>
        <taxon>Bacillati</taxon>
        <taxon>Actinomycetota</taxon>
        <taxon>Actinomycetes</taxon>
        <taxon>Streptosporangiales</taxon>
        <taxon>Streptosporangiaceae</taxon>
        <taxon>Nonomuraea</taxon>
    </lineage>
</organism>
<protein>
    <submittedName>
        <fullName evidence="3">DUF4240 domain-containing protein</fullName>
    </submittedName>
</protein>
<proteinExistence type="predicted"/>
<name>A0ABW1D1U2_9ACTN</name>
<dbReference type="EMBL" id="JBHSPA010000062">
    <property type="protein sequence ID" value="MFC5831188.1"/>
    <property type="molecule type" value="Genomic_DNA"/>
</dbReference>
<accession>A0ABW1D1U2</accession>
<comment type="caution">
    <text evidence="3">The sequence shown here is derived from an EMBL/GenBank/DDBJ whole genome shotgun (WGS) entry which is preliminary data.</text>
</comment>
<reference evidence="4" key="1">
    <citation type="journal article" date="2019" name="Int. J. Syst. Evol. Microbiol.">
        <title>The Global Catalogue of Microorganisms (GCM) 10K type strain sequencing project: providing services to taxonomists for standard genome sequencing and annotation.</title>
        <authorList>
            <consortium name="The Broad Institute Genomics Platform"/>
            <consortium name="The Broad Institute Genome Sequencing Center for Infectious Disease"/>
            <person name="Wu L."/>
            <person name="Ma J."/>
        </authorList>
    </citation>
    <scope>NUCLEOTIDE SEQUENCE [LARGE SCALE GENOMIC DNA]</scope>
    <source>
        <strain evidence="4">CCUG 53903</strain>
    </source>
</reference>
<dbReference type="Proteomes" id="UP001596058">
    <property type="component" value="Unassembled WGS sequence"/>
</dbReference>
<dbReference type="Pfam" id="PF14024">
    <property type="entry name" value="DUF4240"/>
    <property type="match status" value="1"/>
</dbReference>
<dbReference type="RefSeq" id="WP_379520665.1">
    <property type="nucleotide sequence ID" value="NZ_JBHSPA010000062.1"/>
</dbReference>
<keyword evidence="4" id="KW-1185">Reference proteome</keyword>
<dbReference type="InterPro" id="IPR025334">
    <property type="entry name" value="DUF4240"/>
</dbReference>
<evidence type="ECO:0000313" key="3">
    <source>
        <dbReference type="EMBL" id="MFC5831188.1"/>
    </source>
</evidence>